<evidence type="ECO:0000313" key="3">
    <source>
        <dbReference type="Proteomes" id="UP001469553"/>
    </source>
</evidence>
<accession>A0ABV0XVZ2</accession>
<proteinExistence type="predicted"/>
<feature type="region of interest" description="Disordered" evidence="1">
    <location>
        <begin position="1"/>
        <end position="108"/>
    </location>
</feature>
<sequence length="108" mass="11965">MREGLGDKMPAPWLSPVGIPVSQVPPKEEDMVPSTHTHMANMPKHIWTHSTEQTEHPVPDAPWPGTGLQPQPGQQSNKTSPTPTPRQQITTPNPKWQDTQIQTPARVT</sequence>
<protein>
    <submittedName>
        <fullName evidence="2">Uncharacterized protein</fullName>
    </submittedName>
</protein>
<comment type="caution">
    <text evidence="2">The sequence shown here is derived from an EMBL/GenBank/DDBJ whole genome shotgun (WGS) entry which is preliminary data.</text>
</comment>
<organism evidence="2 3">
    <name type="scientific">Ameca splendens</name>
    <dbReference type="NCBI Taxonomy" id="208324"/>
    <lineage>
        <taxon>Eukaryota</taxon>
        <taxon>Metazoa</taxon>
        <taxon>Chordata</taxon>
        <taxon>Craniata</taxon>
        <taxon>Vertebrata</taxon>
        <taxon>Euteleostomi</taxon>
        <taxon>Actinopterygii</taxon>
        <taxon>Neopterygii</taxon>
        <taxon>Teleostei</taxon>
        <taxon>Neoteleostei</taxon>
        <taxon>Acanthomorphata</taxon>
        <taxon>Ovalentaria</taxon>
        <taxon>Atherinomorphae</taxon>
        <taxon>Cyprinodontiformes</taxon>
        <taxon>Goodeidae</taxon>
        <taxon>Ameca</taxon>
    </lineage>
</organism>
<keyword evidence="3" id="KW-1185">Reference proteome</keyword>
<reference evidence="2 3" key="1">
    <citation type="submission" date="2021-06" db="EMBL/GenBank/DDBJ databases">
        <authorList>
            <person name="Palmer J.M."/>
        </authorList>
    </citation>
    <scope>NUCLEOTIDE SEQUENCE [LARGE SCALE GENOMIC DNA]</scope>
    <source>
        <strain evidence="2 3">AS_MEX2019</strain>
        <tissue evidence="2">Muscle</tissue>
    </source>
</reference>
<evidence type="ECO:0000313" key="2">
    <source>
        <dbReference type="EMBL" id="MEQ2285470.1"/>
    </source>
</evidence>
<dbReference type="Proteomes" id="UP001469553">
    <property type="component" value="Unassembled WGS sequence"/>
</dbReference>
<gene>
    <name evidence="2" type="ORF">AMECASPLE_032120</name>
</gene>
<name>A0ABV0XVZ2_9TELE</name>
<feature type="compositionally biased region" description="Low complexity" evidence="1">
    <location>
        <begin position="63"/>
        <end position="94"/>
    </location>
</feature>
<feature type="compositionally biased region" description="Polar residues" evidence="1">
    <location>
        <begin position="96"/>
        <end position="108"/>
    </location>
</feature>
<evidence type="ECO:0000256" key="1">
    <source>
        <dbReference type="SAM" id="MobiDB-lite"/>
    </source>
</evidence>
<dbReference type="EMBL" id="JAHRIP010013510">
    <property type="protein sequence ID" value="MEQ2285470.1"/>
    <property type="molecule type" value="Genomic_DNA"/>
</dbReference>